<dbReference type="InterPro" id="IPR013210">
    <property type="entry name" value="LRR_N_plant-typ"/>
</dbReference>
<feature type="domain" description="Protein kinase" evidence="22">
    <location>
        <begin position="813"/>
        <end position="1143"/>
    </location>
</feature>
<dbReference type="InterPro" id="IPR000719">
    <property type="entry name" value="Prot_kinase_dom"/>
</dbReference>
<feature type="non-terminal residue" evidence="23">
    <location>
        <position position="1"/>
    </location>
</feature>
<dbReference type="SUPFAM" id="SSF56112">
    <property type="entry name" value="Protein kinase-like (PK-like)"/>
    <property type="match status" value="4"/>
</dbReference>
<keyword evidence="16" id="KW-0325">Glycoprotein</keyword>
<keyword evidence="11" id="KW-0418">Kinase</keyword>
<protein>
    <recommendedName>
        <fullName evidence="3">non-specific serine/threonine protein kinase</fullName>
        <ecNumber evidence="3">2.7.11.1</ecNumber>
    </recommendedName>
</protein>
<evidence type="ECO:0000313" key="23">
    <source>
        <dbReference type="EMBL" id="KAJ4822385.1"/>
    </source>
</evidence>
<dbReference type="InterPro" id="IPR032872">
    <property type="entry name" value="WAK_assoc_C"/>
</dbReference>
<keyword evidence="13 21" id="KW-1133">Transmembrane helix</keyword>
<dbReference type="PANTHER" id="PTHR47986">
    <property type="entry name" value="OSJNBA0070M12.3 PROTEIN"/>
    <property type="match status" value="1"/>
</dbReference>
<dbReference type="Pfam" id="PF08263">
    <property type="entry name" value="LRRNT_2"/>
    <property type="match status" value="3"/>
</dbReference>
<evidence type="ECO:0000256" key="9">
    <source>
        <dbReference type="ARBA" id="ARBA00022737"/>
    </source>
</evidence>
<dbReference type="SMART" id="SM00369">
    <property type="entry name" value="LRR_TYP"/>
    <property type="match status" value="6"/>
</dbReference>
<evidence type="ECO:0000256" key="4">
    <source>
        <dbReference type="ARBA" id="ARBA00022527"/>
    </source>
</evidence>
<evidence type="ECO:0000256" key="3">
    <source>
        <dbReference type="ARBA" id="ARBA00012513"/>
    </source>
</evidence>
<evidence type="ECO:0000256" key="1">
    <source>
        <dbReference type="ARBA" id="ARBA00004479"/>
    </source>
</evidence>
<dbReference type="InterPro" id="IPR017441">
    <property type="entry name" value="Protein_kinase_ATP_BS"/>
</dbReference>
<dbReference type="PROSITE" id="PS50011">
    <property type="entry name" value="PROTEIN_KINASE_DOM"/>
    <property type="match status" value="4"/>
</dbReference>
<dbReference type="GO" id="GO:0016020">
    <property type="term" value="C:membrane"/>
    <property type="evidence" value="ECO:0007669"/>
    <property type="project" value="UniProtKB-SubCell"/>
</dbReference>
<proteinExistence type="inferred from homology"/>
<dbReference type="FunFam" id="3.80.10.10:FF:000129">
    <property type="entry name" value="Leucine-rich repeat receptor-like kinase"/>
    <property type="match status" value="2"/>
</dbReference>
<feature type="region of interest" description="Disordered" evidence="20">
    <location>
        <begin position="1803"/>
        <end position="1823"/>
    </location>
</feature>
<feature type="binding site" evidence="19">
    <location>
        <position position="301"/>
    </location>
    <ligand>
        <name>ATP</name>
        <dbReference type="ChEBI" id="CHEBI:30616"/>
    </ligand>
</feature>
<dbReference type="InterPro" id="IPR003591">
    <property type="entry name" value="Leu-rich_rpt_typical-subtyp"/>
</dbReference>
<keyword evidence="6" id="KW-0808">Transferase</keyword>
<dbReference type="SMART" id="SM00220">
    <property type="entry name" value="S_TKc"/>
    <property type="match status" value="4"/>
</dbReference>
<evidence type="ECO:0000256" key="19">
    <source>
        <dbReference type="PROSITE-ProRule" id="PRU10141"/>
    </source>
</evidence>
<keyword evidence="9" id="KW-0677">Repeat</keyword>
<evidence type="ECO:0000313" key="24">
    <source>
        <dbReference type="Proteomes" id="UP001141552"/>
    </source>
</evidence>
<organism evidence="23 24">
    <name type="scientific">Turnera subulata</name>
    <dbReference type="NCBI Taxonomy" id="218843"/>
    <lineage>
        <taxon>Eukaryota</taxon>
        <taxon>Viridiplantae</taxon>
        <taxon>Streptophyta</taxon>
        <taxon>Embryophyta</taxon>
        <taxon>Tracheophyta</taxon>
        <taxon>Spermatophyta</taxon>
        <taxon>Magnoliopsida</taxon>
        <taxon>eudicotyledons</taxon>
        <taxon>Gunneridae</taxon>
        <taxon>Pentapetalae</taxon>
        <taxon>rosids</taxon>
        <taxon>fabids</taxon>
        <taxon>Malpighiales</taxon>
        <taxon>Passifloraceae</taxon>
        <taxon>Turnera</taxon>
    </lineage>
</organism>
<gene>
    <name evidence="23" type="ORF">Tsubulata_008921</name>
</gene>
<dbReference type="PROSITE" id="PS51450">
    <property type="entry name" value="LRR"/>
    <property type="match status" value="1"/>
</dbReference>
<dbReference type="InterPro" id="IPR025287">
    <property type="entry name" value="WAK_GUB"/>
</dbReference>
<keyword evidence="15" id="KW-0675">Receptor</keyword>
<dbReference type="EMBL" id="JAKUCV010007685">
    <property type="protein sequence ID" value="KAJ4822385.1"/>
    <property type="molecule type" value="Genomic_DNA"/>
</dbReference>
<dbReference type="FunFam" id="3.30.200.20:FF:000178">
    <property type="entry name" value="serine/threonine-protein kinase PBS1-like"/>
    <property type="match status" value="1"/>
</dbReference>
<dbReference type="Proteomes" id="UP001141552">
    <property type="component" value="Unassembled WGS sequence"/>
</dbReference>
<comment type="caution">
    <text evidence="23">The sequence shown here is derived from an EMBL/GenBank/DDBJ whole genome shotgun (WGS) entry which is preliminary data.</text>
</comment>
<evidence type="ECO:0000256" key="5">
    <source>
        <dbReference type="ARBA" id="ARBA00022614"/>
    </source>
</evidence>
<sequence>FVCGNLKASFSFWGNGRSSDCGVPGMELRCQDGNNATIEINDVRYRVLDINEGTQILRIAREDNLDGICKPDFVNSTFDPNLFQVPKSWEYITLVYGCAPTISVGLGAFTCAISGNLSGRVLPGAVGPGPCYRSIYLPVNGSEMEIVLSSTRFLLVELRQGFEVNWKVDGTTCSECIRSGGACGYDLTSNQTTCYCPNGSNTCISALPISLAVVTVVTVIVIYVIKKARLSRWKALLWWKDGEGNQKIEAFMLNCRSLAPKRYSYSDIKKMTNSFKCKLGQGGFGTVYKGTLPGGHLVAVKVLNKLKSDGEEFTNEVASISRTSHFMCGKTSAQANSSHLEWRILYEIAIGIARGLEYLHRGCNTRILHFDIKPQNILLDEDFCPKISDFGLAKLCKRKESKVSMAEARGTIGYIAPEVFHRHFGGVSFKSDVYSYGMILLEMVGDRKGIDVRPTETSSEMYFPDWFYKHLESDVLVSALHGGLAEEEEEMVRKLILVGLWCIQTDPSFRPSMTKVIEMLEGGVQSLELPPKPSFSSPTRLSQGQSAFLSPSTFTGSQQLVISINLPLRRLNGTLPPKLSNLTELKSLSIPGNLLYGHLPMLSNLSKLELLDLSNNGLTGRLPPSMENSTIAILHLNGQETGLIGTLDVLASMTELYEVWLDENNFTGPIPDFSNCNNLFVLVLRDNQLTGVVPESLVLHRTLRKVLLSNNKLQGPTPVFPSSVDTDVNTGTNHFCAEAGVPCDEQVNTLVRIAGALGYPEMLSDKWRGNDACGWDFITCNRRKKVIVVDLSWQRLFGTVSPHFANLTYLVRLQVNDNHLTGPIPDSLTKLNNIQVLDVSGISVTIVMILVIAICFYRREGCDGTPTILCRKDTLHNERIESFIANAHYLTPKRYSYADIKKMTNSFADKVGQGGFGCVYKGKLPDGRLVAVKLLTISKGDGEFIRVHDSSHANHHLKPKILFEIAIGIARGLEYLHRGCNTRIVHFDIKPHNILLDEVFCPKISDFGLAKLCKREESKVSMIKARGTIGYVAPEVFCINFGGVSYKSDVYSYGMMVLEMVAGRKPDNVGSHGSEIYFSDWIYKHLEVGVLAKLHGVMAEEEAEKVQKMILVGLWCIQTNPHDRPSMTKVIEMLETDDGAVLLKLANSVNHLPIGWSTTSSAGFCDWYGVECDPSLQRVISINLPVLRLNGTLPPELSNLTELKSLSLPGNWLYGHLPLLSNLSKLEVLEVGVNGFTYIPPGFFRGLVSLKTLSLGSNPFSPWELPLDLAELTNLTSFAAINANIVGSIPDIFGSLPNLQNLELSYNGLTGQLPPSMGSSKIVTLHLSGQETGLIGTLDVLASMTELYEVWLDENNFTGPIPDFSNCTDLFDLVLTDNKLTGVVPESLVLHRSLRRVQLSNNKLQGPTPVFPSSMETDVNTLVRIAGALGYPEILSDKWQGISVSIVMILVIAICFHRREGCDGSPTILCRKDTIHNERIESFITNAHYLTPKRYSYADIKKMTNSFADKVGQGGFGCVYKGKLPDGCFVAVKLLTVSKGDGEVFINEVASICRTSHVNIVTLLGFCYERTKRALIYEYMPNGSLDKFICVHESPHANHHLKPKILFEIAIGIARGLEYLHRGCNTRIVHFDIKPHNILLDEVFCPKISDFGLAKLCKREESKVSMIKARGTIGYVAPEVFCRNFGGVSYKSDVYSYGMMVLEMVAGRKTDNIGSHGSEIYFSDWIYKHLEVGVLARLHGVMTEEEAEKVQKMILVGLWCIQTNPHDRPSMTKVIEMLESNLQVLQIPPKPFLASPAKSPKGYFTDKSSSPSDWSQSNSITPLPPGWSNTTSTGLCTNWHGVDCNSFGRVAYIDLSNRGLTGTLPFELSNLTQLVLLSLASNNISGDLSPLANLSNLETLELDYNKFTYIPYSFFQGLIGLKYFSISHNPSLASWSLPVTLAERGHLSSFTADYANLIGPIPEIFDSLPYLKTLWVGSNSLEGPLPKSLANSVIQDLGLNDQGKGLSGAIDVIASMTLLTKVWLAGNKFTGPIPDLSDCKDISDLQLQFNQLTGVVPASLVSLPKLLYVSLANNKLQGPAPVYPSNVQMRNDSANNFCAEDGVPCDVQVTTMLQVAGALGYPVLLSDNWLGNDACNWTFIACDTQQRQIITVNLSGQHLAGTISPEFANLTYLKNLYLNDNNLTGKIPDGLTSLKQLENFDFSNNNLSGKVPGFSIAVKLTARPGNLLLQIHAPSRSTSGGDGGCGSVYKGHLIDGRVVAVKVLKKSKGDGQEFINEVESISRTSHVNIVALLGFCYERNRRALMYEYMSNGSLDKFIYDRGSLHPSRLLEWKTLYEISVGIARGLEYLHIGCNTRIVHFDIKPHNILLDEDFCPKISDFGLAKLCKRQESKVSMIGARGTAGYVAPEVVCRNIGGVSYKSDVYSYGMMILEMVGGRKNVEEGASNTSKIFFPDWIHKHLTKSGEVCELYGIALDEEEQMVRKMTLVGLWCIQTNPLDRPSMTKVVEMLE</sequence>
<dbReference type="Gene3D" id="1.10.510.10">
    <property type="entry name" value="Transferase(Phosphotransferase) domain 1"/>
    <property type="match status" value="5"/>
</dbReference>
<evidence type="ECO:0000256" key="21">
    <source>
        <dbReference type="SAM" id="Phobius"/>
    </source>
</evidence>
<dbReference type="SMART" id="SM00365">
    <property type="entry name" value="LRR_SD22"/>
    <property type="match status" value="4"/>
</dbReference>
<evidence type="ECO:0000256" key="13">
    <source>
        <dbReference type="ARBA" id="ARBA00022989"/>
    </source>
</evidence>
<comment type="catalytic activity">
    <reaction evidence="17">
        <text>L-threonyl-[protein] + ATP = O-phospho-L-threonyl-[protein] + ADP + H(+)</text>
        <dbReference type="Rhea" id="RHEA:46608"/>
        <dbReference type="Rhea" id="RHEA-COMP:11060"/>
        <dbReference type="Rhea" id="RHEA-COMP:11605"/>
        <dbReference type="ChEBI" id="CHEBI:15378"/>
        <dbReference type="ChEBI" id="CHEBI:30013"/>
        <dbReference type="ChEBI" id="CHEBI:30616"/>
        <dbReference type="ChEBI" id="CHEBI:61977"/>
        <dbReference type="ChEBI" id="CHEBI:456216"/>
        <dbReference type="EC" id="2.7.11.1"/>
    </reaction>
</comment>
<feature type="binding site" evidence="19">
    <location>
        <position position="933"/>
    </location>
    <ligand>
        <name>ATP</name>
        <dbReference type="ChEBI" id="CHEBI:30616"/>
    </ligand>
</feature>
<evidence type="ECO:0000256" key="18">
    <source>
        <dbReference type="ARBA" id="ARBA00048679"/>
    </source>
</evidence>
<evidence type="ECO:0000256" key="17">
    <source>
        <dbReference type="ARBA" id="ARBA00047899"/>
    </source>
</evidence>
<dbReference type="GO" id="GO:0004674">
    <property type="term" value="F:protein serine/threonine kinase activity"/>
    <property type="evidence" value="ECO:0007669"/>
    <property type="project" value="UniProtKB-KW"/>
</dbReference>
<feature type="transmembrane region" description="Helical" evidence="21">
    <location>
        <begin position="204"/>
        <end position="225"/>
    </location>
</feature>
<dbReference type="InterPro" id="IPR001611">
    <property type="entry name" value="Leu-rich_rpt"/>
</dbReference>
<dbReference type="SUPFAM" id="SSF52058">
    <property type="entry name" value="L domain-like"/>
    <property type="match status" value="3"/>
</dbReference>
<feature type="non-terminal residue" evidence="23">
    <location>
        <position position="2510"/>
    </location>
</feature>
<dbReference type="GO" id="GO:0005524">
    <property type="term" value="F:ATP binding"/>
    <property type="evidence" value="ECO:0007669"/>
    <property type="project" value="UniProtKB-UniRule"/>
</dbReference>
<dbReference type="PROSITE" id="PS00108">
    <property type="entry name" value="PROTEIN_KINASE_ST"/>
    <property type="match status" value="4"/>
</dbReference>
<reference evidence="23" key="1">
    <citation type="submission" date="2022-02" db="EMBL/GenBank/DDBJ databases">
        <authorList>
            <person name="Henning P.M."/>
            <person name="McCubbin A.G."/>
            <person name="Shore J.S."/>
        </authorList>
    </citation>
    <scope>NUCLEOTIDE SEQUENCE</scope>
    <source>
        <strain evidence="23">F60SS</strain>
        <tissue evidence="23">Leaves</tissue>
    </source>
</reference>
<dbReference type="InterPro" id="IPR052422">
    <property type="entry name" value="Auxin_Ser/Thr_Kinase"/>
</dbReference>
<dbReference type="Pfam" id="PF14380">
    <property type="entry name" value="WAK_assoc"/>
    <property type="match status" value="1"/>
</dbReference>
<reference evidence="23" key="2">
    <citation type="journal article" date="2023" name="Plants (Basel)">
        <title>Annotation of the Turnera subulata (Passifloraceae) Draft Genome Reveals the S-Locus Evolved after the Divergence of Turneroideae from Passifloroideae in a Stepwise Manner.</title>
        <authorList>
            <person name="Henning P.M."/>
            <person name="Roalson E.H."/>
            <person name="Mir W."/>
            <person name="McCubbin A.G."/>
            <person name="Shore J.S."/>
        </authorList>
    </citation>
    <scope>NUCLEOTIDE SEQUENCE</scope>
    <source>
        <strain evidence="23">F60SS</strain>
    </source>
</reference>
<dbReference type="Gene3D" id="3.30.200.20">
    <property type="entry name" value="Phosphorylase Kinase, domain 1"/>
    <property type="match status" value="3"/>
</dbReference>
<feature type="binding site" evidence="19">
    <location>
        <position position="1533"/>
    </location>
    <ligand>
        <name>ATP</name>
        <dbReference type="ChEBI" id="CHEBI:30616"/>
    </ligand>
</feature>
<evidence type="ECO:0000256" key="2">
    <source>
        <dbReference type="ARBA" id="ARBA00008684"/>
    </source>
</evidence>
<dbReference type="EC" id="2.7.11.1" evidence="3"/>
<evidence type="ECO:0000256" key="20">
    <source>
        <dbReference type="SAM" id="MobiDB-lite"/>
    </source>
</evidence>
<keyword evidence="24" id="KW-1185">Reference proteome</keyword>
<dbReference type="Pfam" id="PF00069">
    <property type="entry name" value="Pkinase"/>
    <property type="match status" value="4"/>
</dbReference>
<dbReference type="Pfam" id="PF13947">
    <property type="entry name" value="GUB_WAK_bind"/>
    <property type="match status" value="1"/>
</dbReference>
<evidence type="ECO:0000256" key="10">
    <source>
        <dbReference type="ARBA" id="ARBA00022741"/>
    </source>
</evidence>
<evidence type="ECO:0000256" key="12">
    <source>
        <dbReference type="ARBA" id="ARBA00022840"/>
    </source>
</evidence>
<dbReference type="Pfam" id="PF00560">
    <property type="entry name" value="LRR_1"/>
    <property type="match status" value="3"/>
</dbReference>
<keyword evidence="5" id="KW-0433">Leucine-rich repeat</keyword>
<evidence type="ECO:0000256" key="14">
    <source>
        <dbReference type="ARBA" id="ARBA00023136"/>
    </source>
</evidence>
<evidence type="ECO:0000259" key="22">
    <source>
        <dbReference type="PROSITE" id="PS50011"/>
    </source>
</evidence>
<feature type="compositionally biased region" description="Low complexity" evidence="20">
    <location>
        <begin position="1808"/>
        <end position="1819"/>
    </location>
</feature>
<evidence type="ECO:0000256" key="15">
    <source>
        <dbReference type="ARBA" id="ARBA00023170"/>
    </source>
</evidence>
<keyword evidence="10 19" id="KW-0547">Nucleotide-binding</keyword>
<dbReference type="GO" id="GO:0030247">
    <property type="term" value="F:polysaccharide binding"/>
    <property type="evidence" value="ECO:0007669"/>
    <property type="project" value="InterPro"/>
</dbReference>
<dbReference type="FunFam" id="1.10.510.10:FF:000590">
    <property type="entry name" value="PR5-like receptor kinase"/>
    <property type="match status" value="4"/>
</dbReference>
<evidence type="ECO:0000256" key="16">
    <source>
        <dbReference type="ARBA" id="ARBA00023180"/>
    </source>
</evidence>
<evidence type="ECO:0000256" key="7">
    <source>
        <dbReference type="ARBA" id="ARBA00022692"/>
    </source>
</evidence>
<comment type="subcellular location">
    <subcellularLocation>
        <location evidence="1">Membrane</location>
        <topology evidence="1">Single-pass type I membrane protein</topology>
    </subcellularLocation>
</comment>
<accession>A0A9Q0EZD3</accession>
<evidence type="ECO:0000256" key="6">
    <source>
        <dbReference type="ARBA" id="ARBA00022679"/>
    </source>
</evidence>
<dbReference type="PANTHER" id="PTHR47986:SF10">
    <property type="entry name" value="RECEPTOR-LIKE KINASE TMK4"/>
    <property type="match status" value="1"/>
</dbReference>
<feature type="domain" description="Protein kinase" evidence="22">
    <location>
        <begin position="273"/>
        <end position="535"/>
    </location>
</feature>
<keyword evidence="14 21" id="KW-0472">Membrane</keyword>
<dbReference type="InterPro" id="IPR032675">
    <property type="entry name" value="LRR_dom_sf"/>
</dbReference>
<dbReference type="InterPro" id="IPR008271">
    <property type="entry name" value="Ser/Thr_kinase_AS"/>
</dbReference>
<keyword evidence="8" id="KW-0732">Signal</keyword>
<evidence type="ECO:0000256" key="8">
    <source>
        <dbReference type="ARBA" id="ARBA00022729"/>
    </source>
</evidence>
<dbReference type="PROSITE" id="PS00107">
    <property type="entry name" value="PROTEIN_KINASE_ATP"/>
    <property type="match status" value="3"/>
</dbReference>
<keyword evidence="7 21" id="KW-0812">Transmembrane</keyword>
<comment type="catalytic activity">
    <reaction evidence="18">
        <text>L-seryl-[protein] + ATP = O-phospho-L-seryl-[protein] + ADP + H(+)</text>
        <dbReference type="Rhea" id="RHEA:17989"/>
        <dbReference type="Rhea" id="RHEA-COMP:9863"/>
        <dbReference type="Rhea" id="RHEA-COMP:11604"/>
        <dbReference type="ChEBI" id="CHEBI:15378"/>
        <dbReference type="ChEBI" id="CHEBI:29999"/>
        <dbReference type="ChEBI" id="CHEBI:30616"/>
        <dbReference type="ChEBI" id="CHEBI:83421"/>
        <dbReference type="ChEBI" id="CHEBI:456216"/>
        <dbReference type="EC" id="2.7.11.1"/>
    </reaction>
</comment>
<feature type="domain" description="Protein kinase" evidence="22">
    <location>
        <begin position="2234"/>
        <end position="2510"/>
    </location>
</feature>
<dbReference type="OrthoDB" id="4062651at2759"/>
<name>A0A9Q0EZD3_9ROSI</name>
<keyword evidence="12 19" id="KW-0067">ATP-binding</keyword>
<dbReference type="InterPro" id="IPR011009">
    <property type="entry name" value="Kinase-like_dom_sf"/>
</dbReference>
<comment type="similarity">
    <text evidence="2">Belongs to the protein kinase superfamily. Ser/Thr protein kinase family.</text>
</comment>
<dbReference type="Gene3D" id="3.80.10.10">
    <property type="entry name" value="Ribonuclease Inhibitor"/>
    <property type="match status" value="5"/>
</dbReference>
<feature type="domain" description="Protein kinase" evidence="22">
    <location>
        <begin position="1505"/>
        <end position="1793"/>
    </location>
</feature>
<keyword evidence="4" id="KW-0723">Serine/threonine-protein kinase</keyword>
<evidence type="ECO:0000256" key="11">
    <source>
        <dbReference type="ARBA" id="ARBA00022777"/>
    </source>
</evidence>